<dbReference type="PANTHER" id="PTHR35562:SF2">
    <property type="entry name" value="DNA ENDONUCLEASE SMRA-RELATED"/>
    <property type="match status" value="1"/>
</dbReference>
<dbReference type="Pfam" id="PF01713">
    <property type="entry name" value="Smr"/>
    <property type="match status" value="1"/>
</dbReference>
<gene>
    <name evidence="3" type="primary">smrA_2</name>
    <name evidence="3" type="ORF">GALL_16340</name>
</gene>
<dbReference type="PROSITE" id="PS50828">
    <property type="entry name" value="SMR"/>
    <property type="match status" value="1"/>
</dbReference>
<dbReference type="AlphaFoldDB" id="A0A1J5TBN6"/>
<organism evidence="3">
    <name type="scientific">mine drainage metagenome</name>
    <dbReference type="NCBI Taxonomy" id="410659"/>
    <lineage>
        <taxon>unclassified sequences</taxon>
        <taxon>metagenomes</taxon>
        <taxon>ecological metagenomes</taxon>
    </lineage>
</organism>
<dbReference type="EMBL" id="MLJW01000003">
    <property type="protein sequence ID" value="OIR18306.1"/>
    <property type="molecule type" value="Genomic_DNA"/>
</dbReference>
<dbReference type="GO" id="GO:0004519">
    <property type="term" value="F:endonuclease activity"/>
    <property type="evidence" value="ECO:0007669"/>
    <property type="project" value="UniProtKB-KW"/>
</dbReference>
<feature type="region of interest" description="Disordered" evidence="1">
    <location>
        <begin position="1"/>
        <end position="39"/>
    </location>
</feature>
<sequence>MKEKPEQDTDLFRQALEGVTPLAPPDRITPSARPRKSIRRNAPVSTAVADVLSDHGAGDSAVTEFLRFGLNRMTLRKLRRSEWPPQDALDLHGLNSDAARKLLGEFLHDATQRGLRCISVIHGKGWRSEGRDGILKVHTRHWLTQHPQVLAFCEAPPQAGGGGAVWVLLKSN</sequence>
<feature type="domain" description="Smr" evidence="2">
    <location>
        <begin position="89"/>
        <end position="170"/>
    </location>
</feature>
<name>A0A1J5TBN6_9ZZZZ</name>
<dbReference type="InterPro" id="IPR002625">
    <property type="entry name" value="Smr_dom"/>
</dbReference>
<keyword evidence="3" id="KW-0378">Hydrolase</keyword>
<dbReference type="EC" id="3.1.-.-" evidence="3"/>
<keyword evidence="3" id="KW-0540">Nuclease</keyword>
<reference evidence="3" key="1">
    <citation type="submission" date="2016-10" db="EMBL/GenBank/DDBJ databases">
        <title>Sequence of Gallionella enrichment culture.</title>
        <authorList>
            <person name="Poehlein A."/>
            <person name="Muehling M."/>
            <person name="Daniel R."/>
        </authorList>
    </citation>
    <scope>NUCLEOTIDE SEQUENCE</scope>
</reference>
<evidence type="ECO:0000259" key="2">
    <source>
        <dbReference type="PROSITE" id="PS50828"/>
    </source>
</evidence>
<dbReference type="InterPro" id="IPR036063">
    <property type="entry name" value="Smr_dom_sf"/>
</dbReference>
<dbReference type="PANTHER" id="PTHR35562">
    <property type="entry name" value="DNA ENDONUCLEASE SMRA-RELATED"/>
    <property type="match status" value="1"/>
</dbReference>
<dbReference type="GO" id="GO:0016787">
    <property type="term" value="F:hydrolase activity"/>
    <property type="evidence" value="ECO:0007669"/>
    <property type="project" value="UniProtKB-KW"/>
</dbReference>
<accession>A0A1J5TBN6</accession>
<dbReference type="SMART" id="SM00463">
    <property type="entry name" value="SMR"/>
    <property type="match status" value="1"/>
</dbReference>
<comment type="caution">
    <text evidence="3">The sequence shown here is derived from an EMBL/GenBank/DDBJ whole genome shotgun (WGS) entry which is preliminary data.</text>
</comment>
<proteinExistence type="predicted"/>
<protein>
    <submittedName>
        <fullName evidence="3">Putative DNA endonuclease SmrA</fullName>
        <ecNumber evidence="3">3.1.-.-</ecNumber>
    </submittedName>
</protein>
<evidence type="ECO:0000256" key="1">
    <source>
        <dbReference type="SAM" id="MobiDB-lite"/>
    </source>
</evidence>
<dbReference type="Gene3D" id="3.30.1370.110">
    <property type="match status" value="1"/>
</dbReference>
<dbReference type="SUPFAM" id="SSF160443">
    <property type="entry name" value="SMR domain-like"/>
    <property type="match status" value="1"/>
</dbReference>
<keyword evidence="3" id="KW-0255">Endonuclease</keyword>
<evidence type="ECO:0000313" key="3">
    <source>
        <dbReference type="EMBL" id="OIR18306.1"/>
    </source>
</evidence>
<feature type="compositionally biased region" description="Basic and acidic residues" evidence="1">
    <location>
        <begin position="1"/>
        <end position="11"/>
    </location>
</feature>